<comment type="caution">
    <text evidence="2">The sequence shown here is derived from an EMBL/GenBank/DDBJ whole genome shotgun (WGS) entry which is preliminary data.</text>
</comment>
<accession>A0A176JZ00</accession>
<feature type="region of interest" description="Disordered" evidence="1">
    <location>
        <begin position="80"/>
        <end position="99"/>
    </location>
</feature>
<dbReference type="PATRIC" id="fig|1453497.3.peg.816"/>
<evidence type="ECO:0000313" key="2">
    <source>
        <dbReference type="EMBL" id="OAA29183.1"/>
    </source>
</evidence>
<organism evidence="2 3">
    <name type="scientific">Kosmotoga arenicorallina S304</name>
    <dbReference type="NCBI Taxonomy" id="1453497"/>
    <lineage>
        <taxon>Bacteria</taxon>
        <taxon>Thermotogati</taxon>
        <taxon>Thermotogota</taxon>
        <taxon>Thermotogae</taxon>
        <taxon>Kosmotogales</taxon>
        <taxon>Kosmotogaceae</taxon>
        <taxon>Kosmotoga</taxon>
    </lineage>
</organism>
<name>A0A176JZ00_9BACT</name>
<sequence>MNLEPNNEKPKIEESLVKGIASALQKAPIRSAERIYLSDLWVITSLPEDLIIEVLSKNIFELPEGVKCVIDDRHRKKRVIYPKDQKNNVENGKHDQSDN</sequence>
<dbReference type="EMBL" id="JFHK01000020">
    <property type="protein sequence ID" value="OAA29183.1"/>
    <property type="molecule type" value="Genomic_DNA"/>
</dbReference>
<evidence type="ECO:0000313" key="3">
    <source>
        <dbReference type="Proteomes" id="UP000077339"/>
    </source>
</evidence>
<evidence type="ECO:0000256" key="1">
    <source>
        <dbReference type="SAM" id="MobiDB-lite"/>
    </source>
</evidence>
<gene>
    <name evidence="2" type="ORF">AT15_04115</name>
</gene>
<dbReference type="Proteomes" id="UP000077339">
    <property type="component" value="Unassembled WGS sequence"/>
</dbReference>
<feature type="compositionally biased region" description="Basic and acidic residues" evidence="1">
    <location>
        <begin position="81"/>
        <end position="99"/>
    </location>
</feature>
<dbReference type="AlphaFoldDB" id="A0A176JZ00"/>
<proteinExistence type="predicted"/>
<keyword evidence="3" id="KW-1185">Reference proteome</keyword>
<reference evidence="2 3" key="1">
    <citation type="submission" date="2014-02" db="EMBL/GenBank/DDBJ databases">
        <title>Kosmotoga genome sequencing.</title>
        <authorList>
            <person name="Pollo S.M."/>
            <person name="Charchuk R."/>
            <person name="Nesbo C.L."/>
        </authorList>
    </citation>
    <scope>NUCLEOTIDE SEQUENCE [LARGE SCALE GENOMIC DNA]</scope>
    <source>
        <strain evidence="2 3">S304</strain>
    </source>
</reference>
<dbReference type="STRING" id="1453497.AT15_04115"/>
<dbReference type="OrthoDB" id="47313at2"/>
<dbReference type="RefSeq" id="WP_068348372.1">
    <property type="nucleotide sequence ID" value="NZ_JFHK01000020.1"/>
</dbReference>
<protein>
    <submittedName>
        <fullName evidence="2">Uncharacterized protein</fullName>
    </submittedName>
</protein>